<proteinExistence type="predicted"/>
<evidence type="ECO:0008006" key="4">
    <source>
        <dbReference type="Google" id="ProtNLM"/>
    </source>
</evidence>
<protein>
    <recommendedName>
        <fullName evidence="4">ABC-type transport system involved in multi-copper enzyme maturation permease subunit</fullName>
    </recommendedName>
</protein>
<dbReference type="EMBL" id="SOCP01000005">
    <property type="protein sequence ID" value="TDV51922.1"/>
    <property type="molecule type" value="Genomic_DNA"/>
</dbReference>
<evidence type="ECO:0000256" key="1">
    <source>
        <dbReference type="SAM" id="Phobius"/>
    </source>
</evidence>
<feature type="transmembrane region" description="Helical" evidence="1">
    <location>
        <begin position="130"/>
        <end position="148"/>
    </location>
</feature>
<keyword evidence="1" id="KW-1133">Transmembrane helix</keyword>
<name>A0A4R7VQM2_9PSEU</name>
<feature type="transmembrane region" description="Helical" evidence="1">
    <location>
        <begin position="232"/>
        <end position="252"/>
    </location>
</feature>
<feature type="transmembrane region" description="Helical" evidence="1">
    <location>
        <begin position="93"/>
        <end position="118"/>
    </location>
</feature>
<organism evidence="2 3">
    <name type="scientific">Actinophytocola oryzae</name>
    <dbReference type="NCBI Taxonomy" id="502181"/>
    <lineage>
        <taxon>Bacteria</taxon>
        <taxon>Bacillati</taxon>
        <taxon>Actinomycetota</taxon>
        <taxon>Actinomycetes</taxon>
        <taxon>Pseudonocardiales</taxon>
        <taxon>Pseudonocardiaceae</taxon>
    </lineage>
</organism>
<feature type="transmembrane region" description="Helical" evidence="1">
    <location>
        <begin position="12"/>
        <end position="31"/>
    </location>
</feature>
<evidence type="ECO:0000313" key="2">
    <source>
        <dbReference type="EMBL" id="TDV51922.1"/>
    </source>
</evidence>
<dbReference type="Proteomes" id="UP000294927">
    <property type="component" value="Unassembled WGS sequence"/>
</dbReference>
<keyword evidence="3" id="KW-1185">Reference proteome</keyword>
<feature type="transmembrane region" description="Helical" evidence="1">
    <location>
        <begin position="51"/>
        <end position="72"/>
    </location>
</feature>
<gene>
    <name evidence="2" type="ORF">CLV71_10551</name>
</gene>
<evidence type="ECO:0000313" key="3">
    <source>
        <dbReference type="Proteomes" id="UP000294927"/>
    </source>
</evidence>
<dbReference type="AlphaFoldDB" id="A0A4R7VQM2"/>
<feature type="transmembrane region" description="Helical" evidence="1">
    <location>
        <begin position="196"/>
        <end position="225"/>
    </location>
</feature>
<sequence>MILRTELRRSTAPVVGITLPVLSLALLYSTTGPWGKTTAPWDEQWIGLAQWTRYLSLFLLPLVLGAGAWQGMRERRSGVLELFASTPRTAWRRVLPTACAVGLALTAGYLVLLVFGGVRVTKTASYFPVGWLPVAGVMVLALVGVALLGAGIGRLVPWLVAPPVLAVALLAGLVVLDQAGWPRLLTPVFSGLEVGVHTSVAGSVTVSQALWFTGIGLTGFGLLFATKATTRVAALLPVVLGAAVAVPVLSGVDSVVVADPAARALVCDDDGPRVCVTRAHADYLPAITGPARRALTLLGRLPSPPTSVVEMVPEERLRAPAGATPVFILTLPLPDPDELETRILGSVGAPDCGLTYDWEASDRLIAARIIVAGWLTGELKPVPGINYVWDRLRSDIEDTWRALRALPPAEQASRVAALREAAVFCRGEVTGL</sequence>
<dbReference type="RefSeq" id="WP_133903348.1">
    <property type="nucleotide sequence ID" value="NZ_SOCP01000005.1"/>
</dbReference>
<feature type="transmembrane region" description="Helical" evidence="1">
    <location>
        <begin position="155"/>
        <end position="176"/>
    </location>
</feature>
<keyword evidence="1" id="KW-0472">Membrane</keyword>
<reference evidence="2 3" key="1">
    <citation type="submission" date="2019-03" db="EMBL/GenBank/DDBJ databases">
        <title>Genomic Encyclopedia of Archaeal and Bacterial Type Strains, Phase II (KMG-II): from individual species to whole genera.</title>
        <authorList>
            <person name="Goeker M."/>
        </authorList>
    </citation>
    <scope>NUCLEOTIDE SEQUENCE [LARGE SCALE GENOMIC DNA]</scope>
    <source>
        <strain evidence="2 3">DSM 45499</strain>
    </source>
</reference>
<dbReference type="OrthoDB" id="3416461at2"/>
<comment type="caution">
    <text evidence="2">The sequence shown here is derived from an EMBL/GenBank/DDBJ whole genome shotgun (WGS) entry which is preliminary data.</text>
</comment>
<keyword evidence="1" id="KW-0812">Transmembrane</keyword>
<accession>A0A4R7VQM2</accession>